<dbReference type="EMBL" id="BMAT01000238">
    <property type="protein sequence ID" value="GFR62385.1"/>
    <property type="molecule type" value="Genomic_DNA"/>
</dbReference>
<evidence type="ECO:0000313" key="2">
    <source>
        <dbReference type="Proteomes" id="UP000762676"/>
    </source>
</evidence>
<organism evidence="1 2">
    <name type="scientific">Elysia marginata</name>
    <dbReference type="NCBI Taxonomy" id="1093978"/>
    <lineage>
        <taxon>Eukaryota</taxon>
        <taxon>Metazoa</taxon>
        <taxon>Spiralia</taxon>
        <taxon>Lophotrochozoa</taxon>
        <taxon>Mollusca</taxon>
        <taxon>Gastropoda</taxon>
        <taxon>Heterobranchia</taxon>
        <taxon>Euthyneura</taxon>
        <taxon>Panpulmonata</taxon>
        <taxon>Sacoglossa</taxon>
        <taxon>Placobranchoidea</taxon>
        <taxon>Plakobranchidae</taxon>
        <taxon>Elysia</taxon>
    </lineage>
</organism>
<dbReference type="AlphaFoldDB" id="A0AAV4EP59"/>
<comment type="caution">
    <text evidence="1">The sequence shown here is derived from an EMBL/GenBank/DDBJ whole genome shotgun (WGS) entry which is preliminary data.</text>
</comment>
<proteinExistence type="predicted"/>
<gene>
    <name evidence="1" type="ORF">ElyMa_000129000</name>
</gene>
<dbReference type="Proteomes" id="UP000762676">
    <property type="component" value="Unassembled WGS sequence"/>
</dbReference>
<keyword evidence="2" id="KW-1185">Reference proteome</keyword>
<evidence type="ECO:0000313" key="1">
    <source>
        <dbReference type="EMBL" id="GFR62385.1"/>
    </source>
</evidence>
<name>A0AAV4EP59_9GAST</name>
<accession>A0AAV4EP59</accession>
<sequence>MAKPPVTGAGVYDVLRVCVCPDFADWCVSRWSWRFLPAGLSATKEFGELAIQYSLVLLPSSPTVSVPGAISSSYPSADSATAVSLVVAAAAFLRVNWSAGQASSTD</sequence>
<protein>
    <submittedName>
        <fullName evidence="1">Uncharacterized protein</fullName>
    </submittedName>
</protein>
<reference evidence="1 2" key="1">
    <citation type="journal article" date="2021" name="Elife">
        <title>Chloroplast acquisition without the gene transfer in kleptoplastic sea slugs, Plakobranchus ocellatus.</title>
        <authorList>
            <person name="Maeda T."/>
            <person name="Takahashi S."/>
            <person name="Yoshida T."/>
            <person name="Shimamura S."/>
            <person name="Takaki Y."/>
            <person name="Nagai Y."/>
            <person name="Toyoda A."/>
            <person name="Suzuki Y."/>
            <person name="Arimoto A."/>
            <person name="Ishii H."/>
            <person name="Satoh N."/>
            <person name="Nishiyama T."/>
            <person name="Hasebe M."/>
            <person name="Maruyama T."/>
            <person name="Minagawa J."/>
            <person name="Obokata J."/>
            <person name="Shigenobu S."/>
        </authorList>
    </citation>
    <scope>NUCLEOTIDE SEQUENCE [LARGE SCALE GENOMIC DNA]</scope>
</reference>